<keyword evidence="3" id="KW-1185">Reference proteome</keyword>
<evidence type="ECO:0000313" key="3">
    <source>
        <dbReference type="Proteomes" id="UP000051302"/>
    </source>
</evidence>
<dbReference type="Proteomes" id="UP000051302">
    <property type="component" value="Unassembled WGS sequence"/>
</dbReference>
<dbReference type="AlphaFoldDB" id="A0A0R1WKN2"/>
<reference evidence="2 3" key="1">
    <citation type="journal article" date="2015" name="Genome Announc.">
        <title>Expanding the biotechnology potential of lactobacilli through comparative genomics of 213 strains and associated genera.</title>
        <authorList>
            <person name="Sun Z."/>
            <person name="Harris H.M."/>
            <person name="McCann A."/>
            <person name="Guo C."/>
            <person name="Argimon S."/>
            <person name="Zhang W."/>
            <person name="Yang X."/>
            <person name="Jeffery I.B."/>
            <person name="Cooney J.C."/>
            <person name="Kagawa T.F."/>
            <person name="Liu W."/>
            <person name="Song Y."/>
            <person name="Salvetti E."/>
            <person name="Wrobel A."/>
            <person name="Rasinkangas P."/>
            <person name="Parkhill J."/>
            <person name="Rea M.C."/>
            <person name="O'Sullivan O."/>
            <person name="Ritari J."/>
            <person name="Douillard F.P."/>
            <person name="Paul Ross R."/>
            <person name="Yang R."/>
            <person name="Briner A.E."/>
            <person name="Felis G.E."/>
            <person name="de Vos W.M."/>
            <person name="Barrangou R."/>
            <person name="Klaenhammer T.R."/>
            <person name="Caufield P.W."/>
            <person name="Cui Y."/>
            <person name="Zhang H."/>
            <person name="O'Toole P.W."/>
        </authorList>
    </citation>
    <scope>NUCLEOTIDE SEQUENCE [LARGE SCALE GENOMIC DNA]</scope>
    <source>
        <strain evidence="2 3">DSM 16982</strain>
    </source>
</reference>
<organism evidence="2 3">
    <name type="scientific">Companilactobacillus nantensis DSM 16982</name>
    <dbReference type="NCBI Taxonomy" id="1423774"/>
    <lineage>
        <taxon>Bacteria</taxon>
        <taxon>Bacillati</taxon>
        <taxon>Bacillota</taxon>
        <taxon>Bacilli</taxon>
        <taxon>Lactobacillales</taxon>
        <taxon>Lactobacillaceae</taxon>
        <taxon>Companilactobacillus</taxon>
    </lineage>
</organism>
<evidence type="ECO:0000259" key="1">
    <source>
        <dbReference type="Pfam" id="PF21793"/>
    </source>
</evidence>
<dbReference type="Pfam" id="PF21793">
    <property type="entry name" value="DUF6877"/>
    <property type="match status" value="1"/>
</dbReference>
<protein>
    <recommendedName>
        <fullName evidence="1">DUF6877 domain-containing protein</fullName>
    </recommendedName>
</protein>
<accession>A0A0R1WKN2</accession>
<sequence>MNLNNDPIERLLEISDRLPITVLADIKSRMGDWMLSGGKKDDSYMWQQVKFAENWLIFNGGNSNEED</sequence>
<dbReference type="InterPro" id="IPR049242">
    <property type="entry name" value="DUF6877"/>
</dbReference>
<evidence type="ECO:0000313" key="2">
    <source>
        <dbReference type="EMBL" id="KRM18450.1"/>
    </source>
</evidence>
<name>A0A0R1WKN2_9LACO</name>
<proteinExistence type="predicted"/>
<dbReference type="STRING" id="1423774.FD31_GL000997"/>
<dbReference type="PATRIC" id="fig|1423774.3.peg.1039"/>
<dbReference type="EMBL" id="AZFV01000002">
    <property type="protein sequence ID" value="KRM18450.1"/>
    <property type="molecule type" value="Genomic_DNA"/>
</dbReference>
<comment type="caution">
    <text evidence="2">The sequence shown here is derived from an EMBL/GenBank/DDBJ whole genome shotgun (WGS) entry which is preliminary data.</text>
</comment>
<gene>
    <name evidence="2" type="ORF">FD31_GL000997</name>
</gene>
<feature type="domain" description="DUF6877" evidence="1">
    <location>
        <begin position="6"/>
        <end position="56"/>
    </location>
</feature>